<sequence>MKVHIELEVSDDVTANEIHEWLCLTIHEGDATALEALQQNVHNITDMDDK</sequence>
<accession>A0A0F9CJ27</accession>
<proteinExistence type="predicted"/>
<evidence type="ECO:0000313" key="1">
    <source>
        <dbReference type="EMBL" id="KKL05691.1"/>
    </source>
</evidence>
<reference evidence="1" key="1">
    <citation type="journal article" date="2015" name="Nature">
        <title>Complex archaea that bridge the gap between prokaryotes and eukaryotes.</title>
        <authorList>
            <person name="Spang A."/>
            <person name="Saw J.H."/>
            <person name="Jorgensen S.L."/>
            <person name="Zaremba-Niedzwiedzka K."/>
            <person name="Martijn J."/>
            <person name="Lind A.E."/>
            <person name="van Eijk R."/>
            <person name="Schleper C."/>
            <person name="Guy L."/>
            <person name="Ettema T.J."/>
        </authorList>
    </citation>
    <scope>NUCLEOTIDE SEQUENCE</scope>
</reference>
<organism evidence="1">
    <name type="scientific">marine sediment metagenome</name>
    <dbReference type="NCBI Taxonomy" id="412755"/>
    <lineage>
        <taxon>unclassified sequences</taxon>
        <taxon>metagenomes</taxon>
        <taxon>ecological metagenomes</taxon>
    </lineage>
</organism>
<gene>
    <name evidence="1" type="ORF">LCGC14_2603500</name>
</gene>
<protein>
    <submittedName>
        <fullName evidence="1">Uncharacterized protein</fullName>
    </submittedName>
</protein>
<comment type="caution">
    <text evidence="1">The sequence shown here is derived from an EMBL/GenBank/DDBJ whole genome shotgun (WGS) entry which is preliminary data.</text>
</comment>
<name>A0A0F9CJ27_9ZZZZ</name>
<dbReference type="AlphaFoldDB" id="A0A0F9CJ27"/>
<dbReference type="EMBL" id="LAZR01044010">
    <property type="protein sequence ID" value="KKL05691.1"/>
    <property type="molecule type" value="Genomic_DNA"/>
</dbReference>